<gene>
    <name evidence="1" type="ORF">GBB84_26080</name>
</gene>
<dbReference type="RefSeq" id="WP_053071110.1">
    <property type="nucleotide sequence ID" value="NZ_WHIY01000028.1"/>
</dbReference>
<reference evidence="1 2" key="1">
    <citation type="submission" date="2019-10" db="EMBL/GenBank/DDBJ databases">
        <title>Characterization of a new Citrobacter species.</title>
        <authorList>
            <person name="Goncalves Ribeiro T."/>
            <person name="Izdebski R."/>
            <person name="Urbanowicz P."/>
            <person name="Carmeli Y."/>
            <person name="Gniadkowski M."/>
            <person name="Peixe L."/>
        </authorList>
    </citation>
    <scope>NUCLEOTIDE SEQUENCE [LARGE SCALE GENOMIC DNA]</scope>
    <source>
        <strain evidence="1 2">NMI7905_11</strain>
    </source>
</reference>
<organism evidence="1 2">
    <name type="scientific">Citrobacter telavivensis</name>
    <dbReference type="NCBI Taxonomy" id="2653932"/>
    <lineage>
        <taxon>Bacteria</taxon>
        <taxon>Pseudomonadati</taxon>
        <taxon>Pseudomonadota</taxon>
        <taxon>Gammaproteobacteria</taxon>
        <taxon>Enterobacterales</taxon>
        <taxon>Enterobacteriaceae</taxon>
        <taxon>Citrobacter</taxon>
    </lineage>
</organism>
<accession>A0A6L5EGP6</accession>
<dbReference type="Proteomes" id="UP000475079">
    <property type="component" value="Unassembled WGS sequence"/>
</dbReference>
<evidence type="ECO:0000313" key="1">
    <source>
        <dbReference type="EMBL" id="MPQ54351.1"/>
    </source>
</evidence>
<proteinExistence type="predicted"/>
<dbReference type="AlphaFoldDB" id="A0A6L5EGP6"/>
<comment type="caution">
    <text evidence="1">The sequence shown here is derived from an EMBL/GenBank/DDBJ whole genome shotgun (WGS) entry which is preliminary data.</text>
</comment>
<evidence type="ECO:0000313" key="2">
    <source>
        <dbReference type="Proteomes" id="UP000475079"/>
    </source>
</evidence>
<name>A0A6L5EGP6_9ENTR</name>
<keyword evidence="2" id="KW-1185">Reference proteome</keyword>
<protein>
    <submittedName>
        <fullName evidence="1">Conjugal transfer protein TraV</fullName>
    </submittedName>
</protein>
<sequence>MRCLIHLTPRCRRPARGQVSLARLLLDTGDAQFALPSGHFRTDNAPGNRAVYATDAREAPDATGVLLSLPEHPVQLVTTAIWRVDEPGEPVREARHVVQWLLPVSHAGLLSDDVWLWPVQSDHPPLSPGDWPVMDITPPSIPRIQRRGLTVIDTRNTRGRIIRRFQTFPLVALSPETVSVRLPGQTTQLT</sequence>
<dbReference type="EMBL" id="WHIY01000028">
    <property type="protein sequence ID" value="MPQ54351.1"/>
    <property type="molecule type" value="Genomic_DNA"/>
</dbReference>